<dbReference type="Pfam" id="PF00078">
    <property type="entry name" value="RVT_1"/>
    <property type="match status" value="1"/>
</dbReference>
<dbReference type="STRING" id="27835.A0A0N4YMY9"/>
<dbReference type="AlphaFoldDB" id="A0A0N4YMY9"/>
<evidence type="ECO:0000259" key="1">
    <source>
        <dbReference type="PROSITE" id="PS50878"/>
    </source>
</evidence>
<dbReference type="PANTHER" id="PTHR21301">
    <property type="entry name" value="REVERSE TRANSCRIPTASE"/>
    <property type="match status" value="1"/>
</dbReference>
<dbReference type="PANTHER" id="PTHR21301:SF10">
    <property type="entry name" value="REVERSE TRANSCRIPTASE DOMAIN-CONTAINING PROTEIN"/>
    <property type="match status" value="1"/>
</dbReference>
<evidence type="ECO:0000313" key="4">
    <source>
        <dbReference type="WBParaSite" id="NBR_0001858101-mRNA-1"/>
    </source>
</evidence>
<dbReference type="Proteomes" id="UP000271162">
    <property type="component" value="Unassembled WGS sequence"/>
</dbReference>
<reference evidence="4" key="1">
    <citation type="submission" date="2017-02" db="UniProtKB">
        <authorList>
            <consortium name="WormBaseParasite"/>
        </authorList>
    </citation>
    <scope>IDENTIFICATION</scope>
</reference>
<reference evidence="2 3" key="2">
    <citation type="submission" date="2018-11" db="EMBL/GenBank/DDBJ databases">
        <authorList>
            <consortium name="Pathogen Informatics"/>
        </authorList>
    </citation>
    <scope>NUCLEOTIDE SEQUENCE [LARGE SCALE GENOMIC DNA]</scope>
</reference>
<dbReference type="InterPro" id="IPR058912">
    <property type="entry name" value="HTH_animal"/>
</dbReference>
<gene>
    <name evidence="2" type="ORF">NBR_LOCUS18582</name>
</gene>
<dbReference type="SUPFAM" id="SSF56672">
    <property type="entry name" value="DNA/RNA polymerases"/>
    <property type="match status" value="1"/>
</dbReference>
<dbReference type="WBParaSite" id="NBR_0001858101-mRNA-1">
    <property type="protein sequence ID" value="NBR_0001858101-mRNA-1"/>
    <property type="gene ID" value="NBR_0001858101"/>
</dbReference>
<evidence type="ECO:0000313" key="3">
    <source>
        <dbReference type="Proteomes" id="UP000271162"/>
    </source>
</evidence>
<keyword evidence="3" id="KW-1185">Reference proteome</keyword>
<accession>A0A0N4YMY9</accession>
<dbReference type="InterPro" id="IPR000477">
    <property type="entry name" value="RT_dom"/>
</dbReference>
<name>A0A0N4YMY9_NIPBR</name>
<sequence>MQAVHEILEEHQGQLNFYGLSIAQVMTLTNECLQCNVFKWSNSYYKQVSGLAMGQRLAPVLAIAFMSKIETPILERKPLLYCRYIDDCFIVCATQEEMDLCFDLLNNQAENIKLTREKPTGRWLPYLNVQVSLARGKFHTRWYRKPSSKNIIVHFRSAHPSQTKKAVVKNMFRTATMVSSNSDLKSESWQLANRIAIENGYPDRNMPRGIRPSAVVSGPAREY</sequence>
<dbReference type="Pfam" id="PF26215">
    <property type="entry name" value="HTH_animal"/>
    <property type="match status" value="1"/>
</dbReference>
<dbReference type="CDD" id="cd00304">
    <property type="entry name" value="RT_like"/>
    <property type="match status" value="1"/>
</dbReference>
<dbReference type="OMA" id="WPNGREN"/>
<evidence type="ECO:0000313" key="2">
    <source>
        <dbReference type="EMBL" id="VDL82307.1"/>
    </source>
</evidence>
<dbReference type="EMBL" id="UYSL01023534">
    <property type="protein sequence ID" value="VDL82307.1"/>
    <property type="molecule type" value="Genomic_DNA"/>
</dbReference>
<dbReference type="PROSITE" id="PS50878">
    <property type="entry name" value="RT_POL"/>
    <property type="match status" value="1"/>
</dbReference>
<feature type="domain" description="Reverse transcriptase" evidence="1">
    <location>
        <begin position="1"/>
        <end position="147"/>
    </location>
</feature>
<proteinExistence type="predicted"/>
<dbReference type="InterPro" id="IPR043502">
    <property type="entry name" value="DNA/RNA_pol_sf"/>
</dbReference>
<organism evidence="4">
    <name type="scientific">Nippostrongylus brasiliensis</name>
    <name type="common">Rat hookworm</name>
    <dbReference type="NCBI Taxonomy" id="27835"/>
    <lineage>
        <taxon>Eukaryota</taxon>
        <taxon>Metazoa</taxon>
        <taxon>Ecdysozoa</taxon>
        <taxon>Nematoda</taxon>
        <taxon>Chromadorea</taxon>
        <taxon>Rhabditida</taxon>
        <taxon>Rhabditina</taxon>
        <taxon>Rhabditomorpha</taxon>
        <taxon>Strongyloidea</taxon>
        <taxon>Heligmosomidae</taxon>
        <taxon>Nippostrongylus</taxon>
    </lineage>
</organism>
<protein>
    <submittedName>
        <fullName evidence="4">Reverse transcriptase domain-containing protein</fullName>
    </submittedName>
</protein>